<evidence type="ECO:0000256" key="4">
    <source>
        <dbReference type="SAM" id="MobiDB-lite"/>
    </source>
</evidence>
<evidence type="ECO:0000259" key="5">
    <source>
        <dbReference type="Pfam" id="PF08308"/>
    </source>
</evidence>
<dbReference type="Gene3D" id="1.25.40.10">
    <property type="entry name" value="Tetratricopeptide repeat domain"/>
    <property type="match status" value="3"/>
</dbReference>
<evidence type="ECO:0000256" key="1">
    <source>
        <dbReference type="ARBA" id="ARBA00022737"/>
    </source>
</evidence>
<dbReference type="Pfam" id="PF00515">
    <property type="entry name" value="TPR_1"/>
    <property type="match status" value="1"/>
</dbReference>
<organism evidence="6">
    <name type="scientific">candidate division WOR-3 bacterium</name>
    <dbReference type="NCBI Taxonomy" id="2052148"/>
    <lineage>
        <taxon>Bacteria</taxon>
        <taxon>Bacteria division WOR-3</taxon>
    </lineage>
</organism>
<evidence type="ECO:0000256" key="2">
    <source>
        <dbReference type="ARBA" id="ARBA00022803"/>
    </source>
</evidence>
<dbReference type="InterPro" id="IPR013229">
    <property type="entry name" value="PEGA"/>
</dbReference>
<accession>A0A7C4XFS8</accession>
<feature type="region of interest" description="Disordered" evidence="4">
    <location>
        <begin position="465"/>
        <end position="484"/>
    </location>
</feature>
<dbReference type="EMBL" id="DTGZ01000156">
    <property type="protein sequence ID" value="HGV98275.1"/>
    <property type="molecule type" value="Genomic_DNA"/>
</dbReference>
<gene>
    <name evidence="6" type="ORF">ENV60_08275</name>
</gene>
<dbReference type="InterPro" id="IPR019734">
    <property type="entry name" value="TPR_rpt"/>
</dbReference>
<dbReference type="InterPro" id="IPR011990">
    <property type="entry name" value="TPR-like_helical_dom_sf"/>
</dbReference>
<feature type="domain" description="PEGA" evidence="5">
    <location>
        <begin position="313"/>
        <end position="354"/>
    </location>
</feature>
<dbReference type="PROSITE" id="PS50293">
    <property type="entry name" value="TPR_REGION"/>
    <property type="match status" value="2"/>
</dbReference>
<dbReference type="SUPFAM" id="SSF49464">
    <property type="entry name" value="Carboxypeptidase regulatory domain-like"/>
    <property type="match status" value="1"/>
</dbReference>
<keyword evidence="1" id="KW-0677">Repeat</keyword>
<protein>
    <submittedName>
        <fullName evidence="6">Tetratricopeptide repeat protein</fullName>
    </submittedName>
</protein>
<comment type="caution">
    <text evidence="6">The sequence shown here is derived from an EMBL/GenBank/DDBJ whole genome shotgun (WGS) entry which is preliminary data.</text>
</comment>
<reference evidence="6" key="1">
    <citation type="journal article" date="2020" name="mSystems">
        <title>Genome- and Community-Level Interaction Insights into Carbon Utilization and Element Cycling Functions of Hydrothermarchaeota in Hydrothermal Sediment.</title>
        <authorList>
            <person name="Zhou Z."/>
            <person name="Liu Y."/>
            <person name="Xu W."/>
            <person name="Pan J."/>
            <person name="Luo Z.H."/>
            <person name="Li M."/>
        </authorList>
    </citation>
    <scope>NUCLEOTIDE SEQUENCE [LARGE SCALE GENOMIC DNA]</scope>
    <source>
        <strain evidence="6">SpSt-774</strain>
    </source>
</reference>
<dbReference type="SUPFAM" id="SSF48452">
    <property type="entry name" value="TPR-like"/>
    <property type="match status" value="1"/>
</dbReference>
<dbReference type="InterPro" id="IPR051685">
    <property type="entry name" value="Ycf3/AcsC/BcsC/TPR_MFPF"/>
</dbReference>
<dbReference type="PANTHER" id="PTHR44943:SF8">
    <property type="entry name" value="TPR REPEAT-CONTAINING PROTEIN MJ0263"/>
    <property type="match status" value="1"/>
</dbReference>
<feature type="repeat" description="TPR" evidence="3">
    <location>
        <begin position="418"/>
        <end position="451"/>
    </location>
</feature>
<keyword evidence="2 3" id="KW-0802">TPR repeat</keyword>
<sequence length="541" mass="60910">MLILFLLCELSRTSGYIDIPTAPQYDIPGMLGGGLSFSATLITDDPDPYDDQRPDPADFDLFFKYGFSRGELSLSAFHINTYVLSVSYLLAKEEENIPAFFIGVDDITYNTHVSTRGIRDTIGFIEEYNYATHCGGRPWELFSTYIGMQKSLGKHLEIIMGLGRGRFVGYGDRSHYFNTDLFVLGDRYKSPEHSWWAFGLFFGGALKVPGGLEMVAEMDGRDGNIGFKYHHQYFTATLGLAKAEQLPWWNHPPFSPRLVIGLETSNKAMLEAPRVGSIECVVQDFTTKEILTNAIIDLKEVNKRYRAPTGIFSLSLPAGNYTITASRSNYADYIAQITVKPGVKTKLIFNLKKTEEQLRREQQLKSINNYLAQGKAYFTEGNLKLALDAFNNALSIDPNNKEAREYLAQIEAKKTEFIANYSTEARAREKSKDYSGALQLWQKILELDPENTEAKTAIASLEKKITPEKKPQGEAKKPAEEKATPEQIEALYKKGVSYFAAEKYEEALKVFKQVLALDPQHKGAKEYKKRTEARIKALKGG</sequence>
<dbReference type="SMART" id="SM00028">
    <property type="entry name" value="TPR"/>
    <property type="match status" value="3"/>
</dbReference>
<dbReference type="AlphaFoldDB" id="A0A7C4XFS8"/>
<dbReference type="Pfam" id="PF08308">
    <property type="entry name" value="PEGA"/>
    <property type="match status" value="1"/>
</dbReference>
<name>A0A7C4XFS8_UNCW3</name>
<proteinExistence type="predicted"/>
<evidence type="ECO:0000256" key="3">
    <source>
        <dbReference type="PROSITE-ProRule" id="PRU00339"/>
    </source>
</evidence>
<evidence type="ECO:0000313" key="6">
    <source>
        <dbReference type="EMBL" id="HGV98275.1"/>
    </source>
</evidence>
<feature type="repeat" description="TPR" evidence="3">
    <location>
        <begin position="488"/>
        <end position="521"/>
    </location>
</feature>
<dbReference type="PROSITE" id="PS50005">
    <property type="entry name" value="TPR"/>
    <property type="match status" value="3"/>
</dbReference>
<dbReference type="PANTHER" id="PTHR44943">
    <property type="entry name" value="CELLULOSE SYNTHASE OPERON PROTEIN C"/>
    <property type="match status" value="1"/>
</dbReference>
<dbReference type="InterPro" id="IPR008969">
    <property type="entry name" value="CarboxyPept-like_regulatory"/>
</dbReference>
<dbReference type="Pfam" id="PF13181">
    <property type="entry name" value="TPR_8"/>
    <property type="match status" value="1"/>
</dbReference>
<feature type="repeat" description="TPR" evidence="3">
    <location>
        <begin position="367"/>
        <end position="400"/>
    </location>
</feature>
<dbReference type="Gene3D" id="2.60.40.1120">
    <property type="entry name" value="Carboxypeptidase-like, regulatory domain"/>
    <property type="match status" value="1"/>
</dbReference>